<sequence length="190" mass="21631">MFLLTRILCAAFVIGFLVSCGIDNSTETKKIPSQNHDLGAVTIQLPDTWKEVAYDSLRIKRKNANPRHLFMNFNSQDSVRESMVIMIDDFNRAVRPEESGKQFIKSLIDSSGEMQVISSKDTVMHNGDLSIKEVTCRSSEVNLDLIQTYAIYKRGNMRVALFASALNHSGLRNQKNRTLFRQTINSIKWK</sequence>
<organism evidence="1 2">
    <name type="scientific">Hymenobacter segetis</name>
    <dbReference type="NCBI Taxonomy" id="2025509"/>
    <lineage>
        <taxon>Bacteria</taxon>
        <taxon>Pseudomonadati</taxon>
        <taxon>Bacteroidota</taxon>
        <taxon>Cytophagia</taxon>
        <taxon>Cytophagales</taxon>
        <taxon>Hymenobacteraceae</taxon>
        <taxon>Hymenobacter</taxon>
    </lineage>
</organism>
<name>A0ABU9LUI2_9BACT</name>
<gene>
    <name evidence="1" type="ORF">AAFH49_06015</name>
</gene>
<dbReference type="Proteomes" id="UP001479606">
    <property type="component" value="Unassembled WGS sequence"/>
</dbReference>
<comment type="caution">
    <text evidence="1">The sequence shown here is derived from an EMBL/GenBank/DDBJ whole genome shotgun (WGS) entry which is preliminary data.</text>
</comment>
<protein>
    <submittedName>
        <fullName evidence="1">Uncharacterized protein</fullName>
    </submittedName>
</protein>
<accession>A0ABU9LUI2</accession>
<proteinExistence type="predicted"/>
<evidence type="ECO:0000313" key="2">
    <source>
        <dbReference type="Proteomes" id="UP001479606"/>
    </source>
</evidence>
<dbReference type="Gene3D" id="3.40.1000.10">
    <property type="entry name" value="Mog1/PsbP, alpha/beta/alpha sandwich"/>
    <property type="match status" value="1"/>
</dbReference>
<dbReference type="RefSeq" id="WP_342296602.1">
    <property type="nucleotide sequence ID" value="NZ_JBCEVZ010000009.1"/>
</dbReference>
<dbReference type="EMBL" id="JBCEVZ010000009">
    <property type="protein sequence ID" value="MEL5993756.1"/>
    <property type="molecule type" value="Genomic_DNA"/>
</dbReference>
<reference evidence="1 2" key="1">
    <citation type="journal article" date="2018" name="Arch. Microbiol.">
        <title>Hymenobacter segetis sp. nov., isolated from soil.</title>
        <authorList>
            <person name="Ten L.N."/>
            <person name="Lim S.J."/>
            <person name="Kim B.O."/>
            <person name="Kang I.K."/>
            <person name="Jung H.Y."/>
        </authorList>
    </citation>
    <scope>NUCLEOTIDE SEQUENCE [LARGE SCALE GENOMIC DNA]</scope>
    <source>
        <strain evidence="1 2">S7-3-11</strain>
    </source>
</reference>
<dbReference type="PROSITE" id="PS51257">
    <property type="entry name" value="PROKAR_LIPOPROTEIN"/>
    <property type="match status" value="1"/>
</dbReference>
<evidence type="ECO:0000313" key="1">
    <source>
        <dbReference type="EMBL" id="MEL5993756.1"/>
    </source>
</evidence>
<keyword evidence="2" id="KW-1185">Reference proteome</keyword>